<accession>A0A096XT28</accession>
<sequence>MGEKPIRFGGAGETGNPNKQLNTSRVEFETKGMASFIENRGIDVLWERAWLCTCRNPMTLSPKSDCPICRGRGIAYQPAVKLRMAIQSQEKGISNQDLGLLDTGTAIGTTELDSKITFRDRITVPEVKIYQSFIFNVNKRRVANGLFLSYDVNSIEDIYGKDGRILVDGVDFRMDYDTNTIYPNESLIDTNISINMSVTLRYIVIDLLKESRYQYTTFGVKQTQFESLPKKLLLKREDVFIDSEPFSLDIDTASRMEELEGKKDTSEAMVDPKRKATKSGGFFGGKLNG</sequence>
<evidence type="ECO:0000313" key="3">
    <source>
        <dbReference type="Proteomes" id="UP000030157"/>
    </source>
</evidence>
<dbReference type="EMBL" id="KJ801817">
    <property type="protein sequence ID" value="AII28455.1"/>
    <property type="molecule type" value="Genomic_DNA"/>
</dbReference>
<organism evidence="2 3">
    <name type="scientific">Enterococcus phage ECP3</name>
    <dbReference type="NCBI Taxonomy" id="1498168"/>
    <lineage>
        <taxon>Viruses</taxon>
        <taxon>Duplodnaviria</taxon>
        <taxon>Heunggongvirae</taxon>
        <taxon>Uroviricota</taxon>
        <taxon>Caudoviricetes</taxon>
        <taxon>Herelleviridae</taxon>
        <taxon>Brockvirinae</taxon>
        <taxon>Kochikohdavirus</taxon>
        <taxon>Kochikohdavirus ECP3</taxon>
    </lineage>
</organism>
<keyword evidence="3" id="KW-1185">Reference proteome</keyword>
<feature type="region of interest" description="Disordered" evidence="1">
    <location>
        <begin position="259"/>
        <end position="289"/>
    </location>
</feature>
<feature type="compositionally biased region" description="Basic and acidic residues" evidence="1">
    <location>
        <begin position="259"/>
        <end position="274"/>
    </location>
</feature>
<name>A0A096XT28_9CAUD</name>
<dbReference type="Proteomes" id="UP000030157">
    <property type="component" value="Segment"/>
</dbReference>
<dbReference type="GeneID" id="24628144"/>
<protein>
    <submittedName>
        <fullName evidence="2">Uncharacterized protein</fullName>
    </submittedName>
</protein>
<feature type="region of interest" description="Disordered" evidence="1">
    <location>
        <begin position="1"/>
        <end position="20"/>
    </location>
</feature>
<reference evidence="2" key="1">
    <citation type="submission" date="2014-05" db="EMBL/GenBank/DDBJ databases">
        <title>Complete genome sequence of Enterococcus faecalis bacteriophage ECP3.</title>
        <authorList>
            <person name="Kang H.-Y."/>
            <person name="Kim S."/>
            <person name="Kim J."/>
        </authorList>
    </citation>
    <scope>NUCLEOTIDE SEQUENCE [LARGE SCALE GENOMIC DNA]</scope>
    <source>
        <strain evidence="2">ECP3</strain>
    </source>
</reference>
<evidence type="ECO:0000313" key="2">
    <source>
        <dbReference type="EMBL" id="AII28455.1"/>
    </source>
</evidence>
<evidence type="ECO:0000256" key="1">
    <source>
        <dbReference type="SAM" id="MobiDB-lite"/>
    </source>
</evidence>
<proteinExistence type="predicted"/>
<dbReference type="RefSeq" id="YP_009147096.1">
    <property type="nucleotide sequence ID" value="NC_027335.2"/>
</dbReference>